<name>A0A5B7EE75_PORTR</name>
<feature type="compositionally biased region" description="Acidic residues" evidence="1">
    <location>
        <begin position="520"/>
        <end position="539"/>
    </location>
</feature>
<evidence type="ECO:0000313" key="3">
    <source>
        <dbReference type="EMBL" id="MPC32481.1"/>
    </source>
</evidence>
<keyword evidence="2" id="KW-0812">Transmembrane</keyword>
<keyword evidence="2" id="KW-0472">Membrane</keyword>
<dbReference type="AlphaFoldDB" id="A0A5B7EE75"/>
<organism evidence="3 4">
    <name type="scientific">Portunus trituberculatus</name>
    <name type="common">Swimming crab</name>
    <name type="synonym">Neptunus trituberculatus</name>
    <dbReference type="NCBI Taxonomy" id="210409"/>
    <lineage>
        <taxon>Eukaryota</taxon>
        <taxon>Metazoa</taxon>
        <taxon>Ecdysozoa</taxon>
        <taxon>Arthropoda</taxon>
        <taxon>Crustacea</taxon>
        <taxon>Multicrustacea</taxon>
        <taxon>Malacostraca</taxon>
        <taxon>Eumalacostraca</taxon>
        <taxon>Eucarida</taxon>
        <taxon>Decapoda</taxon>
        <taxon>Pleocyemata</taxon>
        <taxon>Brachyura</taxon>
        <taxon>Eubrachyura</taxon>
        <taxon>Portunoidea</taxon>
        <taxon>Portunidae</taxon>
        <taxon>Portuninae</taxon>
        <taxon>Portunus</taxon>
    </lineage>
</organism>
<reference evidence="3 4" key="1">
    <citation type="submission" date="2019-05" db="EMBL/GenBank/DDBJ databases">
        <title>Another draft genome of Portunus trituberculatus and its Hox gene families provides insights of decapod evolution.</title>
        <authorList>
            <person name="Jeong J.-H."/>
            <person name="Song I."/>
            <person name="Kim S."/>
            <person name="Choi T."/>
            <person name="Kim D."/>
            <person name="Ryu S."/>
            <person name="Kim W."/>
        </authorList>
    </citation>
    <scope>NUCLEOTIDE SEQUENCE [LARGE SCALE GENOMIC DNA]</scope>
    <source>
        <tissue evidence="3">Muscle</tissue>
    </source>
</reference>
<dbReference type="EMBL" id="VSRR010002634">
    <property type="protein sequence ID" value="MPC32481.1"/>
    <property type="molecule type" value="Genomic_DNA"/>
</dbReference>
<keyword evidence="2" id="KW-1133">Transmembrane helix</keyword>
<dbReference type="Proteomes" id="UP000324222">
    <property type="component" value="Unassembled WGS sequence"/>
</dbReference>
<dbReference type="OrthoDB" id="6396585at2759"/>
<keyword evidence="4" id="KW-1185">Reference proteome</keyword>
<evidence type="ECO:0000256" key="1">
    <source>
        <dbReference type="SAM" id="MobiDB-lite"/>
    </source>
</evidence>
<accession>A0A5B7EE75</accession>
<proteinExistence type="predicted"/>
<evidence type="ECO:0000256" key="2">
    <source>
        <dbReference type="SAM" id="Phobius"/>
    </source>
</evidence>
<evidence type="ECO:0000313" key="4">
    <source>
        <dbReference type="Proteomes" id="UP000324222"/>
    </source>
</evidence>
<gene>
    <name evidence="3" type="ORF">E2C01_025793</name>
</gene>
<feature type="transmembrane region" description="Helical" evidence="2">
    <location>
        <begin position="302"/>
        <end position="326"/>
    </location>
</feature>
<feature type="region of interest" description="Disordered" evidence="1">
    <location>
        <begin position="492"/>
        <end position="567"/>
    </location>
</feature>
<protein>
    <submittedName>
        <fullName evidence="3">Uncharacterized protein</fullName>
    </submittedName>
</protein>
<sequence length="580" mass="65794">MTVVCDDVGGTLNPYCTHNMSHHCFRNHGLWQNKVPKKCYNTLSQEEETSVCEIELVRQTNPRCGSIRPQYSTPLNEPLVQLRLYHFSSFIWESEALVNLTFPNPTWQELEFQSSVMSSGMKPQCLNYTLHQPINSTLMFDCRFRTKNINKTRSIKLTVQTESGHGATYIYQLPLGRHINPQKTCPTEWHTFFYIHKDAIQRFQPLPVTVQSAPFDMVDYKVSLGRCPVAEDEECSKFVEVDHVIVTKNTSDDLWTVELSPSRKGGDYTVRVQIVSDWCHMSSSAEGCHIAMSPKFIIPSDITWVVLVMSVMFIILFIICVLIMIFTQRRVNKSEYQCWVKLNPTTWMKTHMNSANRVLFIIPMKAEALSCTPFTSQWVTAMSECSGSDFIANPERVKCLAKLVHPKSGVVPCEVSQWCVTGHISAQTPQIRNIQRFDLSDSPAALANWLHGGSYLDQFFIWLPYFRSAVCKNATPSWAHVRLAAQKIGLPSTETEERERSCPSSPSLNVNMDGKGGGGNDDDDDDKVFVDDDDDDDDKVFDPDIPNVNDKLCDPHQMSDPPPVDWDDEDFELFVAEGAG</sequence>
<comment type="caution">
    <text evidence="3">The sequence shown here is derived from an EMBL/GenBank/DDBJ whole genome shotgun (WGS) entry which is preliminary data.</text>
</comment>